<keyword evidence="2 3" id="KW-0449">Lipoprotein</keyword>
<name>A0A1H7IX61_9PROT</name>
<dbReference type="STRING" id="1233.SAMN05216387_102306"/>
<dbReference type="PANTHER" id="PTHR30203">
    <property type="entry name" value="OUTER MEMBRANE CATION EFFLUX PROTEIN"/>
    <property type="match status" value="1"/>
</dbReference>
<evidence type="ECO:0000313" key="4">
    <source>
        <dbReference type="Proteomes" id="UP000198620"/>
    </source>
</evidence>
<evidence type="ECO:0000256" key="2">
    <source>
        <dbReference type="RuleBase" id="RU362097"/>
    </source>
</evidence>
<comment type="similarity">
    <text evidence="1 2">Belongs to the outer membrane factor (OMF) (TC 1.B.17) family.</text>
</comment>
<protein>
    <submittedName>
        <fullName evidence="3">Efflux transporter, outer membrane factor (OMF) lipoprotein, NodT family</fullName>
    </submittedName>
</protein>
<dbReference type="Pfam" id="PF02321">
    <property type="entry name" value="OEP"/>
    <property type="match status" value="2"/>
</dbReference>
<dbReference type="InterPro" id="IPR010131">
    <property type="entry name" value="MdtP/NodT-like"/>
</dbReference>
<proteinExistence type="inferred from homology"/>
<dbReference type="GO" id="GO:0015562">
    <property type="term" value="F:efflux transmembrane transporter activity"/>
    <property type="evidence" value="ECO:0007669"/>
    <property type="project" value="InterPro"/>
</dbReference>
<dbReference type="InterPro" id="IPR003423">
    <property type="entry name" value="OMP_efflux"/>
</dbReference>
<keyword evidence="4" id="KW-1185">Reference proteome</keyword>
<keyword evidence="2" id="KW-0564">Palmitate</keyword>
<keyword evidence="2" id="KW-1134">Transmembrane beta strand</keyword>
<reference evidence="3 4" key="1">
    <citation type="submission" date="2016-10" db="EMBL/GenBank/DDBJ databases">
        <authorList>
            <person name="de Groot N.N."/>
        </authorList>
    </citation>
    <scope>NUCLEOTIDE SEQUENCE [LARGE SCALE GENOMIC DNA]</scope>
    <source>
        <strain evidence="3 4">Nv1</strain>
    </source>
</reference>
<dbReference type="NCBIfam" id="TIGR01845">
    <property type="entry name" value="outer_NodT"/>
    <property type="match status" value="1"/>
</dbReference>
<gene>
    <name evidence="3" type="ORF">SAMN05216387_102306</name>
</gene>
<dbReference type="EMBL" id="FOBH01000002">
    <property type="protein sequence ID" value="SEK66250.1"/>
    <property type="molecule type" value="Genomic_DNA"/>
</dbReference>
<dbReference type="Proteomes" id="UP000198620">
    <property type="component" value="Unassembled WGS sequence"/>
</dbReference>
<keyword evidence="2" id="KW-0812">Transmembrane</keyword>
<dbReference type="PANTHER" id="PTHR30203:SF33">
    <property type="entry name" value="BLR4455 PROTEIN"/>
    <property type="match status" value="1"/>
</dbReference>
<evidence type="ECO:0000256" key="1">
    <source>
        <dbReference type="ARBA" id="ARBA00007613"/>
    </source>
</evidence>
<comment type="subcellular location">
    <subcellularLocation>
        <location evidence="2">Cell membrane</location>
        <topology evidence="2">Lipid-anchor</topology>
    </subcellularLocation>
</comment>
<dbReference type="SUPFAM" id="SSF56954">
    <property type="entry name" value="Outer membrane efflux proteins (OEP)"/>
    <property type="match status" value="1"/>
</dbReference>
<keyword evidence="2" id="KW-0472">Membrane</keyword>
<dbReference type="Gene3D" id="1.20.1600.10">
    <property type="entry name" value="Outer membrane efflux proteins (OEP)"/>
    <property type="match status" value="1"/>
</dbReference>
<organism evidence="3 4">
    <name type="scientific">Nitrosovibrio tenuis</name>
    <dbReference type="NCBI Taxonomy" id="1233"/>
    <lineage>
        <taxon>Bacteria</taxon>
        <taxon>Pseudomonadati</taxon>
        <taxon>Pseudomonadota</taxon>
        <taxon>Betaproteobacteria</taxon>
        <taxon>Nitrosomonadales</taxon>
        <taxon>Nitrosomonadaceae</taxon>
        <taxon>Nitrosovibrio</taxon>
    </lineage>
</organism>
<dbReference type="AlphaFoldDB" id="A0A1H7IX61"/>
<dbReference type="GO" id="GO:0005886">
    <property type="term" value="C:plasma membrane"/>
    <property type="evidence" value="ECO:0007669"/>
    <property type="project" value="UniProtKB-SubCell"/>
</dbReference>
<dbReference type="Gene3D" id="2.20.200.10">
    <property type="entry name" value="Outer membrane efflux proteins (OEP)"/>
    <property type="match status" value="1"/>
</dbReference>
<sequence length="525" mass="57321">MLFHRQRGPDAKNMRQRTPCWGKSMLGGLCATSVLVSAGCMVGPDFVRPQPPGTNRYLPGTQLKETVSADKQVQHFEEGAKIAADWWQLFKSPKLSALITEAIVNNQNLKAAQASLRQSQHNLRAGYGIFYPQADFGGSVARQRFSAARFGAPTSAVFNLFTLSVSVSYALDVFGGQRRAVESLAAQRDFQRYTVLATYLTLSGNIVNAVIARAAYDAQIQATQELIVLLQEQISIAETQTRAGTVPYINLVSLKTQLAALEATLPPLAQKRSQTEHLLATLMGHAPGEGISLQIDLADLSLPADLPVTLPSELVRERPDILAAEAQVHQYSANIGVATAEMLPSFTLSGTYGQNNRNLLDIFMRSGNFWSVGAAFVAPIFHGGQLWFQRKAAIDAYQQSLSQYRQTALDALGQVADLLLALDHDAETLQSQSQELDLTQETMQLVQTNYKAGLVNYLQVLTANSQYFQAKIGYIQTLAQRFQDTSALFVALGGGWWNAEGKGQLSRRGEVLFNPGVPQKSGNPN</sequence>
<evidence type="ECO:0000313" key="3">
    <source>
        <dbReference type="EMBL" id="SEK66250.1"/>
    </source>
</evidence>
<accession>A0A1H7IX61</accession>